<organism evidence="2 3">
    <name type="scientific">Pleomassaria siparia CBS 279.74</name>
    <dbReference type="NCBI Taxonomy" id="1314801"/>
    <lineage>
        <taxon>Eukaryota</taxon>
        <taxon>Fungi</taxon>
        <taxon>Dikarya</taxon>
        <taxon>Ascomycota</taxon>
        <taxon>Pezizomycotina</taxon>
        <taxon>Dothideomycetes</taxon>
        <taxon>Pleosporomycetidae</taxon>
        <taxon>Pleosporales</taxon>
        <taxon>Pleomassariaceae</taxon>
        <taxon>Pleomassaria</taxon>
    </lineage>
</organism>
<reference evidence="2" key="1">
    <citation type="journal article" date="2020" name="Stud. Mycol.">
        <title>101 Dothideomycetes genomes: a test case for predicting lifestyles and emergence of pathogens.</title>
        <authorList>
            <person name="Haridas S."/>
            <person name="Albert R."/>
            <person name="Binder M."/>
            <person name="Bloem J."/>
            <person name="Labutti K."/>
            <person name="Salamov A."/>
            <person name="Andreopoulos B."/>
            <person name="Baker S."/>
            <person name="Barry K."/>
            <person name="Bills G."/>
            <person name="Bluhm B."/>
            <person name="Cannon C."/>
            <person name="Castanera R."/>
            <person name="Culley D."/>
            <person name="Daum C."/>
            <person name="Ezra D."/>
            <person name="Gonzalez J."/>
            <person name="Henrissat B."/>
            <person name="Kuo A."/>
            <person name="Liang C."/>
            <person name="Lipzen A."/>
            <person name="Lutzoni F."/>
            <person name="Magnuson J."/>
            <person name="Mondo S."/>
            <person name="Nolan M."/>
            <person name="Ohm R."/>
            <person name="Pangilinan J."/>
            <person name="Park H.-J."/>
            <person name="Ramirez L."/>
            <person name="Alfaro M."/>
            <person name="Sun H."/>
            <person name="Tritt A."/>
            <person name="Yoshinaga Y."/>
            <person name="Zwiers L.-H."/>
            <person name="Turgeon B."/>
            <person name="Goodwin S."/>
            <person name="Spatafora J."/>
            <person name="Crous P."/>
            <person name="Grigoriev I."/>
        </authorList>
    </citation>
    <scope>NUCLEOTIDE SEQUENCE</scope>
    <source>
        <strain evidence="2">CBS 279.74</strain>
    </source>
</reference>
<protein>
    <submittedName>
        <fullName evidence="2">Uncharacterized protein</fullName>
    </submittedName>
</protein>
<dbReference type="OrthoDB" id="3797449at2759"/>
<name>A0A6G1K762_9PLEO</name>
<evidence type="ECO:0000313" key="2">
    <source>
        <dbReference type="EMBL" id="KAF2708648.1"/>
    </source>
</evidence>
<proteinExistence type="predicted"/>
<evidence type="ECO:0000256" key="1">
    <source>
        <dbReference type="SAM" id="MobiDB-lite"/>
    </source>
</evidence>
<feature type="compositionally biased region" description="Acidic residues" evidence="1">
    <location>
        <begin position="228"/>
        <end position="252"/>
    </location>
</feature>
<dbReference type="EMBL" id="MU005771">
    <property type="protein sequence ID" value="KAF2708648.1"/>
    <property type="molecule type" value="Genomic_DNA"/>
</dbReference>
<dbReference type="AlphaFoldDB" id="A0A6G1K762"/>
<sequence>MSLTSLPAPILHLLSNYLSLDRPPVNDVATGQSPSLYTSIVNFALTCRLISRMAKMHMAENISLTDCCKRWDLSLRKIARNVEFATNVEYIKSSEGSQDEWLSNRPTRSQFNNDLSELFARLPTLGELFSYQCKALYPGSTIWYMTSQPLPVQKTIKELSLDPVNACKEECAVQININRQDEDEESPKREQPFVASGAVLTGNLAGLSLKKFSEWSTVKSVDVKSLDENVEDGEGDADWVEEEEDDDDDDDGSWGSGSEESDWDSEDESDYEDDWEAERGGIIKLPASVKALTLKF</sequence>
<accession>A0A6G1K762</accession>
<keyword evidence="3" id="KW-1185">Reference proteome</keyword>
<evidence type="ECO:0000313" key="3">
    <source>
        <dbReference type="Proteomes" id="UP000799428"/>
    </source>
</evidence>
<dbReference type="Proteomes" id="UP000799428">
    <property type="component" value="Unassembled WGS sequence"/>
</dbReference>
<gene>
    <name evidence="2" type="ORF">K504DRAFT_286446</name>
</gene>
<feature type="compositionally biased region" description="Acidic residues" evidence="1">
    <location>
        <begin position="259"/>
        <end position="276"/>
    </location>
</feature>
<feature type="region of interest" description="Disordered" evidence="1">
    <location>
        <begin position="226"/>
        <end position="279"/>
    </location>
</feature>